<evidence type="ECO:0000256" key="5">
    <source>
        <dbReference type="RuleBase" id="RU003369"/>
    </source>
</evidence>
<dbReference type="RefSeq" id="WP_057798744.1">
    <property type="nucleotide sequence ID" value="NZ_BJZZ01000008.1"/>
</dbReference>
<dbReference type="AlphaFoldDB" id="A0A0R2NI62"/>
<dbReference type="Pfam" id="PF02866">
    <property type="entry name" value="Ldh_1_C"/>
    <property type="match status" value="1"/>
</dbReference>
<evidence type="ECO:0000256" key="3">
    <source>
        <dbReference type="PIRSR" id="PIRSR000102-2"/>
    </source>
</evidence>
<dbReference type="PIRSF" id="PIRSF000102">
    <property type="entry name" value="Lac_mal_DH"/>
    <property type="match status" value="1"/>
</dbReference>
<dbReference type="CDD" id="cd05291">
    <property type="entry name" value="HicDH_like"/>
    <property type="match status" value="1"/>
</dbReference>
<dbReference type="InterPro" id="IPR036291">
    <property type="entry name" value="NAD(P)-bd_dom_sf"/>
</dbReference>
<dbReference type="InterPro" id="IPR001236">
    <property type="entry name" value="Lactate/malate_DH_N"/>
</dbReference>
<dbReference type="InterPro" id="IPR022383">
    <property type="entry name" value="Lactate/malate_DH_C"/>
</dbReference>
<accession>A0A0R2NI62</accession>
<name>A0A0R2NI62_9LACO</name>
<feature type="binding site" evidence="4">
    <location>
        <begin position="8"/>
        <end position="13"/>
    </location>
    <ligand>
        <name>NAD(+)</name>
        <dbReference type="ChEBI" id="CHEBI:57540"/>
    </ligand>
</feature>
<proteinExistence type="inferred from homology"/>
<evidence type="ECO:0000256" key="4">
    <source>
        <dbReference type="PIRSR" id="PIRSR000102-3"/>
    </source>
</evidence>
<dbReference type="OrthoDB" id="9802969at2"/>
<dbReference type="SUPFAM" id="SSF51735">
    <property type="entry name" value="NAD(P)-binding Rossmann-fold domains"/>
    <property type="match status" value="1"/>
</dbReference>
<dbReference type="EMBL" id="JQCQ01000009">
    <property type="protein sequence ID" value="KRO25481.1"/>
    <property type="molecule type" value="Genomic_DNA"/>
</dbReference>
<keyword evidence="5" id="KW-0560">Oxidoreductase</keyword>
<dbReference type="PATRIC" id="fig|480391.4.peg.1777"/>
<evidence type="ECO:0000259" key="6">
    <source>
        <dbReference type="Pfam" id="PF00056"/>
    </source>
</evidence>
<dbReference type="PRINTS" id="PR00086">
    <property type="entry name" value="LLDHDRGNASE"/>
</dbReference>
<organism evidence="8 9">
    <name type="scientific">Pediococcus argentinicus</name>
    <dbReference type="NCBI Taxonomy" id="480391"/>
    <lineage>
        <taxon>Bacteria</taxon>
        <taxon>Bacillati</taxon>
        <taxon>Bacillota</taxon>
        <taxon>Bacilli</taxon>
        <taxon>Lactobacillales</taxon>
        <taxon>Lactobacillaceae</taxon>
        <taxon>Pediococcus</taxon>
    </lineage>
</organism>
<keyword evidence="4" id="KW-0520">NAD</keyword>
<dbReference type="GO" id="GO:0006089">
    <property type="term" value="P:lactate metabolic process"/>
    <property type="evidence" value="ECO:0007669"/>
    <property type="project" value="TreeGrafter"/>
</dbReference>
<reference evidence="8 9" key="1">
    <citation type="journal article" date="2015" name="Genome Announc.">
        <title>Expanding the biotechnology potential of lactobacilli through comparative genomics of 213 strains and associated genera.</title>
        <authorList>
            <person name="Sun Z."/>
            <person name="Harris H.M."/>
            <person name="McCann A."/>
            <person name="Guo C."/>
            <person name="Argimon S."/>
            <person name="Zhang W."/>
            <person name="Yang X."/>
            <person name="Jeffery I.B."/>
            <person name="Cooney J.C."/>
            <person name="Kagawa T.F."/>
            <person name="Liu W."/>
            <person name="Song Y."/>
            <person name="Salvetti E."/>
            <person name="Wrobel A."/>
            <person name="Rasinkangas P."/>
            <person name="Parkhill J."/>
            <person name="Rea M.C."/>
            <person name="O'Sullivan O."/>
            <person name="Ritari J."/>
            <person name="Douillard F.P."/>
            <person name="Paul Ross R."/>
            <person name="Yang R."/>
            <person name="Briner A.E."/>
            <person name="Felis G.E."/>
            <person name="de Vos W.M."/>
            <person name="Barrangou R."/>
            <person name="Klaenhammer T.R."/>
            <person name="Caufield P.W."/>
            <person name="Cui Y."/>
            <person name="Zhang H."/>
            <person name="O'Toole P.W."/>
        </authorList>
    </citation>
    <scope>NUCLEOTIDE SEQUENCE [LARGE SCALE GENOMIC DNA]</scope>
    <source>
        <strain evidence="8 9">DSM 23026</strain>
    </source>
</reference>
<dbReference type="SUPFAM" id="SSF56327">
    <property type="entry name" value="LDH C-terminal domain-like"/>
    <property type="match status" value="1"/>
</dbReference>
<dbReference type="InterPro" id="IPR001557">
    <property type="entry name" value="L-lactate/malate_DH"/>
</dbReference>
<feature type="domain" description="Lactate/malate dehydrogenase N-terminal" evidence="6">
    <location>
        <begin position="3"/>
        <end position="143"/>
    </location>
</feature>
<feature type="binding site" evidence="3">
    <location>
        <position position="122"/>
    </location>
    <ligand>
        <name>substrate</name>
    </ligand>
</feature>
<dbReference type="PANTHER" id="PTHR43128:SF31">
    <property type="entry name" value="L-LACTATE DEHYDROGENASE"/>
    <property type="match status" value="1"/>
</dbReference>
<feature type="binding site" evidence="3">
    <location>
        <position position="153"/>
    </location>
    <ligand>
        <name>substrate</name>
    </ligand>
</feature>
<evidence type="ECO:0000313" key="9">
    <source>
        <dbReference type="Proteomes" id="UP000051249"/>
    </source>
</evidence>
<dbReference type="Gene3D" id="3.40.50.720">
    <property type="entry name" value="NAD(P)-binding Rossmann-like Domain"/>
    <property type="match status" value="1"/>
</dbReference>
<dbReference type="GO" id="GO:0004459">
    <property type="term" value="F:L-lactate dehydrogenase (NAD+) activity"/>
    <property type="evidence" value="ECO:0007669"/>
    <property type="project" value="TreeGrafter"/>
</dbReference>
<evidence type="ECO:0000313" key="8">
    <source>
        <dbReference type="EMBL" id="KRO25481.1"/>
    </source>
</evidence>
<dbReference type="Pfam" id="PF00056">
    <property type="entry name" value="Ldh_1_N"/>
    <property type="match status" value="1"/>
</dbReference>
<gene>
    <name evidence="8" type="ORF">IV88_GL001731</name>
</gene>
<dbReference type="PANTHER" id="PTHR43128">
    <property type="entry name" value="L-2-HYDROXYCARBOXYLATE DEHYDROGENASE (NAD(P)(+))"/>
    <property type="match status" value="1"/>
</dbReference>
<comment type="caution">
    <text evidence="8">The sequence shown here is derived from an EMBL/GenBank/DDBJ whole genome shotgun (WGS) entry which is preliminary data.</text>
</comment>
<feature type="binding site" evidence="3">
    <location>
        <position position="90"/>
    </location>
    <ligand>
        <name>substrate</name>
    </ligand>
</feature>
<evidence type="ECO:0000256" key="2">
    <source>
        <dbReference type="PIRSR" id="PIRSR000102-1"/>
    </source>
</evidence>
<dbReference type="Gene3D" id="3.90.110.10">
    <property type="entry name" value="Lactate dehydrogenase/glycoside hydrolase, family 4, C-terminal"/>
    <property type="match status" value="1"/>
</dbReference>
<dbReference type="InterPro" id="IPR015955">
    <property type="entry name" value="Lactate_DH/Glyco_Ohase_4_C"/>
</dbReference>
<protein>
    <submittedName>
        <fullName evidence="8">L-2-hydroxyisocaproate dehydrogenase</fullName>
    </submittedName>
</protein>
<keyword evidence="9" id="KW-1185">Reference proteome</keyword>
<feature type="binding site" evidence="4">
    <location>
        <position position="33"/>
    </location>
    <ligand>
        <name>NAD(+)</name>
        <dbReference type="ChEBI" id="CHEBI:57540"/>
    </ligand>
</feature>
<evidence type="ECO:0000256" key="1">
    <source>
        <dbReference type="ARBA" id="ARBA00006054"/>
    </source>
</evidence>
<feature type="active site" description="Proton acceptor" evidence="2">
    <location>
        <position position="177"/>
    </location>
</feature>
<feature type="domain" description="Lactate/malate dehydrogenase C-terminal" evidence="7">
    <location>
        <begin position="147"/>
        <end position="303"/>
    </location>
</feature>
<dbReference type="Proteomes" id="UP000051249">
    <property type="component" value="Unassembled WGS sequence"/>
</dbReference>
<feature type="binding site" evidence="3">
    <location>
        <position position="84"/>
    </location>
    <ligand>
        <name>substrate</name>
    </ligand>
</feature>
<comment type="similarity">
    <text evidence="1">Belongs to the LDH/MDH superfamily. LDH family.</text>
</comment>
<sequence length="306" mass="33681">MRKFGVIGVGHVGVTVAYTLVTKGIADELVLIDTNEKKALAEQLDLEDAQARLDTNTKIKIQDYSDLEDADVVFVTAGDIEATRTGKGGRWAEFEETKEIVKDIAPKLKNSGFHGVVIVTMNPCDAIAQYLQEQGGFDRQHCFATGTFLDTARMQRVVSEQFGVNAKNVEGYVMGEHGESQFVAWSTVRINGRQLKEFAEMNHKTLDYDDLKEQARLGGWRILEGKGYTSFGIATCAVKLAEAVISDAQLFCPVSSYNEELDTYLGQPAVVGKNGVEYVADIQITDDEKALLKDSAETIKSKFATM</sequence>
<evidence type="ECO:0000259" key="7">
    <source>
        <dbReference type="Pfam" id="PF02866"/>
    </source>
</evidence>